<dbReference type="EMBL" id="BTGC01000003">
    <property type="protein sequence ID" value="GMM49693.1"/>
    <property type="molecule type" value="Genomic_DNA"/>
</dbReference>
<reference evidence="1 2" key="1">
    <citation type="journal article" date="2023" name="Elife">
        <title>Identification of key yeast species and microbe-microbe interactions impacting larval growth of Drosophila in the wild.</title>
        <authorList>
            <person name="Mure A."/>
            <person name="Sugiura Y."/>
            <person name="Maeda R."/>
            <person name="Honda K."/>
            <person name="Sakurai N."/>
            <person name="Takahashi Y."/>
            <person name="Watada M."/>
            <person name="Katoh T."/>
            <person name="Gotoh A."/>
            <person name="Gotoh Y."/>
            <person name="Taniguchi I."/>
            <person name="Nakamura K."/>
            <person name="Hayashi T."/>
            <person name="Katayama T."/>
            <person name="Uemura T."/>
            <person name="Hattori Y."/>
        </authorList>
    </citation>
    <scope>NUCLEOTIDE SEQUENCE [LARGE SCALE GENOMIC DNA]</scope>
    <source>
        <strain evidence="1 2">SB-73</strain>
    </source>
</reference>
<dbReference type="InterPro" id="IPR036249">
    <property type="entry name" value="Thioredoxin-like_sf"/>
</dbReference>
<dbReference type="SUPFAM" id="SSF52833">
    <property type="entry name" value="Thioredoxin-like"/>
    <property type="match status" value="1"/>
</dbReference>
<dbReference type="Gene3D" id="3.40.30.10">
    <property type="entry name" value="Glutaredoxin"/>
    <property type="match status" value="1"/>
</dbReference>
<evidence type="ECO:0000313" key="1">
    <source>
        <dbReference type="EMBL" id="GMM49693.1"/>
    </source>
</evidence>
<name>A0AAV5RG04_STABA</name>
<sequence>MGFLDKFKSSDKLADKAAEEISKDYELGEIDSADCEGCSIQFPSNLSLDMDMLYNTAKKTSAQVLVFTGESNWKKDIGETKSIWGEVCHELAENSHELEKVVDGNLRINGCDLFDDDIDEETEVAVIILPQFARITTTPENCVEDVKKILSVKPGENLPSHATPIKDRGFVLLCSHGKRDKRCGVTAPLMRNALNIELRHHELYRDFDDDTPGGIRVLFVNHVGGHKFAANALIYQNNGMALMLARVRPEYAKTLVEKTILQNIVIPELVRSCNKVAAYSW</sequence>
<organism evidence="1 2">
    <name type="scientific">Starmerella bacillaris</name>
    <name type="common">Yeast</name>
    <name type="synonym">Candida zemplinina</name>
    <dbReference type="NCBI Taxonomy" id="1247836"/>
    <lineage>
        <taxon>Eukaryota</taxon>
        <taxon>Fungi</taxon>
        <taxon>Dikarya</taxon>
        <taxon>Ascomycota</taxon>
        <taxon>Saccharomycotina</taxon>
        <taxon>Dipodascomycetes</taxon>
        <taxon>Dipodascales</taxon>
        <taxon>Trichomonascaceae</taxon>
        <taxon>Starmerella</taxon>
    </lineage>
</organism>
<evidence type="ECO:0000313" key="2">
    <source>
        <dbReference type="Proteomes" id="UP001362899"/>
    </source>
</evidence>
<dbReference type="AlphaFoldDB" id="A0AAV5RG04"/>
<protein>
    <submittedName>
        <fullName evidence="1">Apd1 protein</fullName>
    </submittedName>
</protein>
<comment type="caution">
    <text evidence="1">The sequence shown here is derived from an EMBL/GenBank/DDBJ whole genome shotgun (WGS) entry which is preliminary data.</text>
</comment>
<dbReference type="PANTHER" id="PTHR31902:SF14">
    <property type="entry name" value="ACTIN PATCHES DISTAL PROTEIN 1"/>
    <property type="match status" value="1"/>
</dbReference>
<gene>
    <name evidence="1" type="ORF">DASB73_006510</name>
</gene>
<dbReference type="InterPro" id="IPR009737">
    <property type="entry name" value="Aim32/Apd1-like"/>
</dbReference>
<dbReference type="Proteomes" id="UP001362899">
    <property type="component" value="Unassembled WGS sequence"/>
</dbReference>
<dbReference type="CDD" id="cd03062">
    <property type="entry name" value="TRX_Fd_Sucrase"/>
    <property type="match status" value="1"/>
</dbReference>
<accession>A0AAV5RG04</accession>
<keyword evidence="2" id="KW-1185">Reference proteome</keyword>
<dbReference type="Pfam" id="PF06999">
    <property type="entry name" value="Suc_Fer-like"/>
    <property type="match status" value="1"/>
</dbReference>
<dbReference type="PANTHER" id="PTHR31902">
    <property type="entry name" value="ACTIN PATCHES DISTAL PROTEIN 1"/>
    <property type="match status" value="1"/>
</dbReference>
<proteinExistence type="predicted"/>